<feature type="transmembrane region" description="Helical" evidence="5">
    <location>
        <begin position="91"/>
        <end position="111"/>
    </location>
</feature>
<dbReference type="PANTHER" id="PTHR32322:SF9">
    <property type="entry name" value="AMINO-ACID METABOLITE EFFLUX PUMP-RELATED"/>
    <property type="match status" value="1"/>
</dbReference>
<evidence type="ECO:0000256" key="4">
    <source>
        <dbReference type="ARBA" id="ARBA00023136"/>
    </source>
</evidence>
<keyword evidence="2 5" id="KW-0812">Transmembrane</keyword>
<dbReference type="Pfam" id="PF00892">
    <property type="entry name" value="EamA"/>
    <property type="match status" value="2"/>
</dbReference>
<proteinExistence type="predicted"/>
<evidence type="ECO:0000259" key="6">
    <source>
        <dbReference type="Pfam" id="PF00892"/>
    </source>
</evidence>
<accession>A0ABT2ACG2</accession>
<feature type="transmembrane region" description="Helical" evidence="5">
    <location>
        <begin position="123"/>
        <end position="141"/>
    </location>
</feature>
<evidence type="ECO:0000256" key="5">
    <source>
        <dbReference type="SAM" id="Phobius"/>
    </source>
</evidence>
<name>A0ABT2ACG2_9BURK</name>
<feature type="transmembrane region" description="Helical" evidence="5">
    <location>
        <begin position="176"/>
        <end position="198"/>
    </location>
</feature>
<dbReference type="SUPFAM" id="SSF103481">
    <property type="entry name" value="Multidrug resistance efflux transporter EmrE"/>
    <property type="match status" value="2"/>
</dbReference>
<evidence type="ECO:0000256" key="1">
    <source>
        <dbReference type="ARBA" id="ARBA00004141"/>
    </source>
</evidence>
<reference evidence="7 8" key="1">
    <citation type="submission" date="2022-08" db="EMBL/GenBank/DDBJ databases">
        <title>Reclassification of Massilia species as members of the genera Telluria, Duganella, Pseudoduganella, Mokoshia gen. nov. and Zemynaea gen. nov. using orthogonal and non-orthogonal genome-based approaches.</title>
        <authorList>
            <person name="Bowman J.P."/>
        </authorList>
    </citation>
    <scope>NUCLEOTIDE SEQUENCE [LARGE SCALE GENOMIC DNA]</scope>
    <source>
        <strain evidence="7 8">LMG 28164</strain>
    </source>
</reference>
<feature type="domain" description="EamA" evidence="6">
    <location>
        <begin position="150"/>
        <end position="281"/>
    </location>
</feature>
<feature type="transmembrane region" description="Helical" evidence="5">
    <location>
        <begin position="7"/>
        <end position="27"/>
    </location>
</feature>
<dbReference type="RefSeq" id="WP_258847558.1">
    <property type="nucleotide sequence ID" value="NZ_JANUGX010000031.1"/>
</dbReference>
<keyword evidence="8" id="KW-1185">Reference proteome</keyword>
<organism evidence="7 8">
    <name type="scientific">Massilia norwichensis</name>
    <dbReference type="NCBI Taxonomy" id="1442366"/>
    <lineage>
        <taxon>Bacteria</taxon>
        <taxon>Pseudomonadati</taxon>
        <taxon>Pseudomonadota</taxon>
        <taxon>Betaproteobacteria</taxon>
        <taxon>Burkholderiales</taxon>
        <taxon>Oxalobacteraceae</taxon>
        <taxon>Telluria group</taxon>
        <taxon>Massilia</taxon>
    </lineage>
</organism>
<evidence type="ECO:0000313" key="8">
    <source>
        <dbReference type="Proteomes" id="UP001205560"/>
    </source>
</evidence>
<feature type="transmembrane region" description="Helical" evidence="5">
    <location>
        <begin position="147"/>
        <end position="164"/>
    </location>
</feature>
<sequence>MTTANLLRLILLAAIWGGSFLFMRISAPVLGPAVLIEFRVLFAALFLAIVGFVLKKRLDLRANWKHFFILGFFNSALPFLLFAFGARTLSASVLSVLNATAPMWGALVGAVWTRHAISLRTALGLLLGTAGVALLVGFDHVSSKPGAGLAVVAALAAALCYGIASQYARSAKSVEPFANAHGTMWTSSLIVLPVLPFFPMTGTPTVGIVGAVLALGVLCSGIAYILYFRLIEEVGTTSALTVTFLNPVFGILWGALFLGETIGWYTIAGSAITLVGTALVTGFVPRFGRAAAPAATQGR</sequence>
<gene>
    <name evidence="7" type="ORF">NX782_21590</name>
</gene>
<dbReference type="EMBL" id="JANUGX010000031">
    <property type="protein sequence ID" value="MCS0591790.1"/>
    <property type="molecule type" value="Genomic_DNA"/>
</dbReference>
<protein>
    <submittedName>
        <fullName evidence="7">DMT family transporter</fullName>
    </submittedName>
</protein>
<comment type="caution">
    <text evidence="7">The sequence shown here is derived from an EMBL/GenBank/DDBJ whole genome shotgun (WGS) entry which is preliminary data.</text>
</comment>
<keyword evidence="3 5" id="KW-1133">Transmembrane helix</keyword>
<keyword evidence="4 5" id="KW-0472">Membrane</keyword>
<dbReference type="Gene3D" id="1.10.3730.20">
    <property type="match status" value="1"/>
</dbReference>
<feature type="transmembrane region" description="Helical" evidence="5">
    <location>
        <begin position="239"/>
        <end position="258"/>
    </location>
</feature>
<evidence type="ECO:0000256" key="2">
    <source>
        <dbReference type="ARBA" id="ARBA00022692"/>
    </source>
</evidence>
<feature type="transmembrane region" description="Helical" evidence="5">
    <location>
        <begin position="204"/>
        <end position="227"/>
    </location>
</feature>
<dbReference type="InterPro" id="IPR050638">
    <property type="entry name" value="AA-Vitamin_Transporters"/>
</dbReference>
<feature type="transmembrane region" description="Helical" evidence="5">
    <location>
        <begin position="66"/>
        <end position="85"/>
    </location>
</feature>
<evidence type="ECO:0000313" key="7">
    <source>
        <dbReference type="EMBL" id="MCS0591790.1"/>
    </source>
</evidence>
<dbReference type="PANTHER" id="PTHR32322">
    <property type="entry name" value="INNER MEMBRANE TRANSPORTER"/>
    <property type="match status" value="1"/>
</dbReference>
<feature type="transmembrane region" description="Helical" evidence="5">
    <location>
        <begin position="264"/>
        <end position="284"/>
    </location>
</feature>
<comment type="subcellular location">
    <subcellularLocation>
        <location evidence="1">Membrane</location>
        <topology evidence="1">Multi-pass membrane protein</topology>
    </subcellularLocation>
</comment>
<feature type="transmembrane region" description="Helical" evidence="5">
    <location>
        <begin position="33"/>
        <end position="54"/>
    </location>
</feature>
<dbReference type="InterPro" id="IPR000620">
    <property type="entry name" value="EamA_dom"/>
</dbReference>
<feature type="domain" description="EamA" evidence="6">
    <location>
        <begin position="9"/>
        <end position="136"/>
    </location>
</feature>
<dbReference type="Proteomes" id="UP001205560">
    <property type="component" value="Unassembled WGS sequence"/>
</dbReference>
<evidence type="ECO:0000256" key="3">
    <source>
        <dbReference type="ARBA" id="ARBA00022989"/>
    </source>
</evidence>
<dbReference type="InterPro" id="IPR037185">
    <property type="entry name" value="EmrE-like"/>
</dbReference>